<dbReference type="EC" id="2.7.7.6" evidence="2"/>
<dbReference type="GO" id="GO:0000428">
    <property type="term" value="C:DNA-directed RNA polymerase complex"/>
    <property type="evidence" value="ECO:0007669"/>
    <property type="project" value="UniProtKB-KW"/>
</dbReference>
<dbReference type="GO" id="GO:0003899">
    <property type="term" value="F:DNA-directed RNA polymerase activity"/>
    <property type="evidence" value="ECO:0007669"/>
    <property type="project" value="UniProtKB-EC"/>
</dbReference>
<keyword evidence="2" id="KW-0548">Nucleotidyltransferase</keyword>
<comment type="caution">
    <text evidence="2">The sequence shown here is derived from an EMBL/GenBank/DDBJ whole genome shotgun (WGS) entry which is preliminary data.</text>
</comment>
<keyword evidence="3" id="KW-1185">Reference proteome</keyword>
<proteinExistence type="predicted"/>
<reference evidence="2" key="1">
    <citation type="submission" date="2022-10" db="EMBL/GenBank/DDBJ databases">
        <title>Culturing micro-colonial fungi from biological soil crusts in the Mojave desert and describing Neophaeococcomyces mojavensis, and introducing the new genera and species Taxawa tesnikishii.</title>
        <authorList>
            <person name="Kurbessoian T."/>
            <person name="Stajich J.E."/>
        </authorList>
    </citation>
    <scope>NUCLEOTIDE SEQUENCE</scope>
    <source>
        <strain evidence="2">TK_1</strain>
    </source>
</reference>
<evidence type="ECO:0000313" key="3">
    <source>
        <dbReference type="Proteomes" id="UP001172684"/>
    </source>
</evidence>
<keyword evidence="2" id="KW-0804">Transcription</keyword>
<name>A0ABQ9P3W1_9PEZI</name>
<evidence type="ECO:0000256" key="1">
    <source>
        <dbReference type="SAM" id="MobiDB-lite"/>
    </source>
</evidence>
<accession>A0ABQ9P3W1</accession>
<evidence type="ECO:0000313" key="2">
    <source>
        <dbReference type="EMBL" id="KAJ9669286.1"/>
    </source>
</evidence>
<keyword evidence="2" id="KW-0808">Transferase</keyword>
<feature type="compositionally biased region" description="Low complexity" evidence="1">
    <location>
        <begin position="42"/>
        <end position="60"/>
    </location>
</feature>
<organism evidence="2 3">
    <name type="scientific">Coniosporium apollinis</name>
    <dbReference type="NCBI Taxonomy" id="61459"/>
    <lineage>
        <taxon>Eukaryota</taxon>
        <taxon>Fungi</taxon>
        <taxon>Dikarya</taxon>
        <taxon>Ascomycota</taxon>
        <taxon>Pezizomycotina</taxon>
        <taxon>Dothideomycetes</taxon>
        <taxon>Dothideomycetes incertae sedis</taxon>
        <taxon>Coniosporium</taxon>
    </lineage>
</organism>
<sequence>MNNTSSGDLAARLAPFREAVTSRAQHQPCEVIFVPSSPIPSTATLGPSSPASPTPTTRLSAPDDRLPFRYVYAPPSPVRQYATAPTGHLAEPGTYSPPARIHAAISDVCAVLTDILANLSKGFANLSKVFTDLPEVLADLSVRDATLSELFAAQLAAPVAYADNLAMQPDVFAMLSVRDVHQASAHCHCSTGEYRAGAGPTDATHQ</sequence>
<gene>
    <name evidence="2" type="primary">RPO21_1</name>
    <name evidence="2" type="ORF">H2201_000638</name>
</gene>
<dbReference type="Proteomes" id="UP001172684">
    <property type="component" value="Unassembled WGS sequence"/>
</dbReference>
<protein>
    <submittedName>
        <fullName evidence="2">DNA-directed RNA polymerase II core subunit rpo21</fullName>
        <ecNumber evidence="2">2.7.7.6</ecNumber>
    </submittedName>
</protein>
<feature type="region of interest" description="Disordered" evidence="1">
    <location>
        <begin position="42"/>
        <end position="62"/>
    </location>
</feature>
<keyword evidence="2" id="KW-0240">DNA-directed RNA polymerase</keyword>
<dbReference type="EMBL" id="JAPDRL010000003">
    <property type="protein sequence ID" value="KAJ9669286.1"/>
    <property type="molecule type" value="Genomic_DNA"/>
</dbReference>